<keyword evidence="4" id="KW-0687">Ribonucleoprotein</keyword>
<dbReference type="InterPro" id="IPR011017">
    <property type="entry name" value="TRASH_dom"/>
</dbReference>
<dbReference type="Proteomes" id="UP001431209">
    <property type="component" value="Unassembled WGS sequence"/>
</dbReference>
<dbReference type="SUPFAM" id="SSF57716">
    <property type="entry name" value="Glucocorticoid receptor-like (DNA-binding domain)"/>
    <property type="match status" value="1"/>
</dbReference>
<reference evidence="4 5" key="1">
    <citation type="submission" date="2024-03" db="EMBL/GenBank/DDBJ databases">
        <title>The Acrasis kona genome and developmental transcriptomes reveal deep origins of eukaryotic multicellular pathways.</title>
        <authorList>
            <person name="Sheikh S."/>
            <person name="Fu C.-J."/>
            <person name="Brown M.W."/>
            <person name="Baldauf S.L."/>
        </authorList>
    </citation>
    <scope>NUCLEOTIDE SEQUENCE [LARGE SCALE GENOMIC DNA]</scope>
    <source>
        <strain evidence="4 5">ATCC MYA-3509</strain>
    </source>
</reference>
<keyword evidence="2" id="KW-0690">Ribosome biogenesis</keyword>
<dbReference type="InterPro" id="IPR038630">
    <property type="entry name" value="L24e/L24_sf"/>
</dbReference>
<gene>
    <name evidence="4" type="ORF">AKO1_004927</name>
</gene>
<dbReference type="InterPro" id="IPR056366">
    <property type="entry name" value="Ribosomal_eL24"/>
</dbReference>
<organism evidence="4 5">
    <name type="scientific">Acrasis kona</name>
    <dbReference type="NCBI Taxonomy" id="1008807"/>
    <lineage>
        <taxon>Eukaryota</taxon>
        <taxon>Discoba</taxon>
        <taxon>Heterolobosea</taxon>
        <taxon>Tetramitia</taxon>
        <taxon>Eutetramitia</taxon>
        <taxon>Acrasidae</taxon>
        <taxon>Acrasis</taxon>
    </lineage>
</organism>
<dbReference type="FunFam" id="2.30.170.20:FF:000001">
    <property type="entry name" value="probable ribosome biogenesis protein RLP24"/>
    <property type="match status" value="1"/>
</dbReference>
<proteinExistence type="inferred from homology"/>
<keyword evidence="4" id="KW-0689">Ribosomal protein</keyword>
<keyword evidence="5" id="KW-1185">Reference proteome</keyword>
<dbReference type="Gene3D" id="2.30.170.20">
    <property type="entry name" value="Ribosomal protein L24e"/>
    <property type="match status" value="1"/>
</dbReference>
<evidence type="ECO:0000313" key="4">
    <source>
        <dbReference type="EMBL" id="KAL0484136.1"/>
    </source>
</evidence>
<dbReference type="SMART" id="SM00746">
    <property type="entry name" value="TRASH"/>
    <property type="match status" value="1"/>
</dbReference>
<evidence type="ECO:0000256" key="2">
    <source>
        <dbReference type="ARBA" id="ARBA00022517"/>
    </source>
</evidence>
<comment type="caution">
    <text evidence="4">The sequence shown here is derived from an EMBL/GenBank/DDBJ whole genome shotgun (WGS) entry which is preliminary data.</text>
</comment>
<sequence>MRILDCSMCGAPMYPGHGSTFVRNDAKVFRYCSKKCRKLFVRKVNPRRLRYSKAYRRTHNKELSMDTTFDFEKVRNRPPKYDRELYASTIAAIKRVNSIQYKRQRSFYFNRMRSSMKIRKMAVQREIKTNLSLAINPVAVPKLLADKIRMNSNSILTQELKLQAGTTNSVVVRRDQPEGSDSDEDSDVEVE</sequence>
<evidence type="ECO:0000256" key="1">
    <source>
        <dbReference type="ARBA" id="ARBA00005647"/>
    </source>
</evidence>
<dbReference type="GO" id="GO:0042273">
    <property type="term" value="P:ribosomal large subunit biogenesis"/>
    <property type="evidence" value="ECO:0007669"/>
    <property type="project" value="TreeGrafter"/>
</dbReference>
<dbReference type="GO" id="GO:0005730">
    <property type="term" value="C:nucleolus"/>
    <property type="evidence" value="ECO:0007669"/>
    <property type="project" value="TreeGrafter"/>
</dbReference>
<feature type="domain" description="TRASH" evidence="3">
    <location>
        <begin position="6"/>
        <end position="44"/>
    </location>
</feature>
<dbReference type="EMBL" id="JAOPGA020001024">
    <property type="protein sequence ID" value="KAL0484136.1"/>
    <property type="molecule type" value="Genomic_DNA"/>
</dbReference>
<dbReference type="GO" id="GO:0005840">
    <property type="term" value="C:ribosome"/>
    <property type="evidence" value="ECO:0007669"/>
    <property type="project" value="UniProtKB-KW"/>
</dbReference>
<dbReference type="CDD" id="cd00472">
    <property type="entry name" value="Ribosomal_L24e_L24"/>
    <property type="match status" value="1"/>
</dbReference>
<name>A0AAW2Z2W5_9EUKA</name>
<accession>A0AAW2Z2W5</accession>
<dbReference type="GO" id="GO:0003735">
    <property type="term" value="F:structural constituent of ribosome"/>
    <property type="evidence" value="ECO:0007669"/>
    <property type="project" value="InterPro"/>
</dbReference>
<dbReference type="AlphaFoldDB" id="A0AAW2Z2W5"/>
<protein>
    <submittedName>
        <fullName evidence="4">Ribosomal protein L24</fullName>
    </submittedName>
</protein>
<evidence type="ECO:0000259" key="3">
    <source>
        <dbReference type="SMART" id="SM00746"/>
    </source>
</evidence>
<comment type="similarity">
    <text evidence="1">Belongs to the eukaryotic ribosomal protein eL24 family.</text>
</comment>
<dbReference type="InterPro" id="IPR000988">
    <property type="entry name" value="Ribosomal_eL24-rel_N"/>
</dbReference>
<dbReference type="Pfam" id="PF01246">
    <property type="entry name" value="Ribosomal_L24e"/>
    <property type="match status" value="1"/>
</dbReference>
<dbReference type="PANTHER" id="PTHR10792">
    <property type="entry name" value="60S RIBOSOMAL PROTEIN L24"/>
    <property type="match status" value="1"/>
</dbReference>
<dbReference type="PANTHER" id="PTHR10792:SF8">
    <property type="entry name" value="RIBOSOME BIOGENESIS PROTEIN RLP24-RELATED"/>
    <property type="match status" value="1"/>
</dbReference>
<evidence type="ECO:0000313" key="5">
    <source>
        <dbReference type="Proteomes" id="UP001431209"/>
    </source>
</evidence>